<sequence>MDTEEFSADTEELATFSENLLSNDIMSQALDSREFLYSSEGFLPISAINPIIWEAAGTDVMGIPDILDKGDRIISKVVMDAIMAWDPYAVVFLPAALKADDGLAKERYLLSVNNIIDVMDEEESFVFMKDLSDYDLPPELRVRRLFIDAEKYHVIPEHKKHIFRVKGSDDTIFFSMELVKHVWDIAMKADCQGIVYTPFDFDEEAPIM</sequence>
<organism evidence="2 3">
    <name type="scientific">Moritella viscosa</name>
    <dbReference type="NCBI Taxonomy" id="80854"/>
    <lineage>
        <taxon>Bacteria</taxon>
        <taxon>Pseudomonadati</taxon>
        <taxon>Pseudomonadota</taxon>
        <taxon>Gammaproteobacteria</taxon>
        <taxon>Alteromonadales</taxon>
        <taxon>Moritellaceae</taxon>
        <taxon>Moritella</taxon>
    </lineage>
</organism>
<gene>
    <name evidence="2" type="ORF">MT2528_4138</name>
</gene>
<dbReference type="EMBL" id="FPLJ01000102">
    <property type="protein sequence ID" value="SGZ00961.1"/>
    <property type="molecule type" value="Genomic_DNA"/>
</dbReference>
<name>A0ABY1HKS3_9GAMM</name>
<evidence type="ECO:0000313" key="2">
    <source>
        <dbReference type="EMBL" id="SGZ00961.1"/>
    </source>
</evidence>
<accession>A0ABY1HKS3</accession>
<feature type="domain" description="Immunity MXAN-0049 protein" evidence="1">
    <location>
        <begin position="70"/>
        <end position="198"/>
    </location>
</feature>
<proteinExistence type="predicted"/>
<dbReference type="Pfam" id="PF07791">
    <property type="entry name" value="Imm11"/>
    <property type="match status" value="1"/>
</dbReference>
<keyword evidence="3" id="KW-1185">Reference proteome</keyword>
<dbReference type="GeneID" id="61297800"/>
<evidence type="ECO:0000259" key="1">
    <source>
        <dbReference type="Pfam" id="PF07791"/>
    </source>
</evidence>
<protein>
    <recommendedName>
        <fullName evidence="1">Immunity MXAN-0049 protein domain-containing protein</fullName>
    </recommendedName>
</protein>
<dbReference type="InterPro" id="IPR012433">
    <property type="entry name" value="Imm11"/>
</dbReference>
<dbReference type="RefSeq" id="WP_075473355.1">
    <property type="nucleotide sequence ID" value="NZ_CAWQZC010000009.1"/>
</dbReference>
<comment type="caution">
    <text evidence="2">The sequence shown here is derived from an EMBL/GenBank/DDBJ whole genome shotgun (WGS) entry which is preliminary data.</text>
</comment>
<reference evidence="2 3" key="1">
    <citation type="submission" date="2016-11" db="EMBL/GenBank/DDBJ databases">
        <authorList>
            <person name="Klemetsen T."/>
        </authorList>
    </citation>
    <scope>NUCLEOTIDE SEQUENCE [LARGE SCALE GENOMIC DNA]</scope>
    <source>
        <strain evidence="2">MT 2528</strain>
    </source>
</reference>
<dbReference type="Proteomes" id="UP000182660">
    <property type="component" value="Unassembled WGS sequence"/>
</dbReference>
<evidence type="ECO:0000313" key="3">
    <source>
        <dbReference type="Proteomes" id="UP000182660"/>
    </source>
</evidence>